<proteinExistence type="predicted"/>
<dbReference type="EMBL" id="CP071872">
    <property type="protein sequence ID" value="UNM16626.1"/>
    <property type="molecule type" value="Genomic_DNA"/>
</dbReference>
<evidence type="ECO:0000313" key="3">
    <source>
        <dbReference type="Proteomes" id="UP000828924"/>
    </source>
</evidence>
<feature type="region of interest" description="Disordered" evidence="1">
    <location>
        <begin position="63"/>
        <end position="92"/>
    </location>
</feature>
<dbReference type="InterPro" id="IPR033457">
    <property type="entry name" value="DUF5133"/>
</dbReference>
<evidence type="ECO:0000313" key="2">
    <source>
        <dbReference type="EMBL" id="UNM16626.1"/>
    </source>
</evidence>
<reference evidence="2 3" key="1">
    <citation type="submission" date="2021-03" db="EMBL/GenBank/DDBJ databases">
        <title>Complete genome of Streptomyces formicae strain 1H-GS9 (DSM 100524).</title>
        <authorList>
            <person name="Atanasov K.E."/>
            <person name="Altabella T."/>
            <person name="Ferrer A."/>
        </authorList>
    </citation>
    <scope>NUCLEOTIDE SEQUENCE [LARGE SCALE GENOMIC DNA]</scope>
    <source>
        <strain evidence="2 3">1H-GS9</strain>
    </source>
</reference>
<keyword evidence="3" id="KW-1185">Reference proteome</keyword>
<organism evidence="2 3">
    <name type="scientific">Streptomyces formicae</name>
    <dbReference type="NCBI Taxonomy" id="1616117"/>
    <lineage>
        <taxon>Bacteria</taxon>
        <taxon>Bacillati</taxon>
        <taxon>Actinomycetota</taxon>
        <taxon>Actinomycetes</taxon>
        <taxon>Kitasatosporales</taxon>
        <taxon>Streptomycetaceae</taxon>
        <taxon>Streptomyces</taxon>
    </lineage>
</organism>
<protein>
    <submittedName>
        <fullName evidence="2">DUF5133 domain-containing protein</fullName>
    </submittedName>
</protein>
<dbReference type="Pfam" id="PF17196">
    <property type="entry name" value="DUF5133"/>
    <property type="match status" value="1"/>
</dbReference>
<accession>A0ABY3X1I2</accession>
<evidence type="ECO:0000256" key="1">
    <source>
        <dbReference type="SAM" id="MobiDB-lite"/>
    </source>
</evidence>
<sequence>MLMPDPKALRSHLARYAELRIAAPKNEESRLALDDVTYTLCVMTATSAIEDALEKADEFLHSASTATPVPPPSTGSTAPVAQPDGNEVTLVA</sequence>
<dbReference type="Proteomes" id="UP000828924">
    <property type="component" value="Chromosome"/>
</dbReference>
<name>A0ABY3X1I2_9ACTN</name>
<gene>
    <name evidence="2" type="ORF">J4032_20475</name>
</gene>